<organism evidence="19 20">
    <name type="scientific">Congregibacter variabilis</name>
    <dbReference type="NCBI Taxonomy" id="3081200"/>
    <lineage>
        <taxon>Bacteria</taxon>
        <taxon>Pseudomonadati</taxon>
        <taxon>Pseudomonadota</taxon>
        <taxon>Gammaproteobacteria</taxon>
        <taxon>Cellvibrionales</taxon>
        <taxon>Halieaceae</taxon>
        <taxon>Congregibacter</taxon>
    </lineage>
</organism>
<evidence type="ECO:0000256" key="10">
    <source>
        <dbReference type="ARBA" id="ARBA00022617"/>
    </source>
</evidence>
<keyword evidence="14 18" id="KW-1133">Transmembrane helix</keyword>
<evidence type="ECO:0000256" key="5">
    <source>
        <dbReference type="ARBA" id="ARBA00019425"/>
    </source>
</evidence>
<dbReference type="Gene3D" id="1.20.1300.10">
    <property type="entry name" value="Fumarate reductase/succinate dehydrogenase, transmembrane subunit"/>
    <property type="match status" value="1"/>
</dbReference>
<evidence type="ECO:0000256" key="12">
    <source>
        <dbReference type="ARBA" id="ARBA00022723"/>
    </source>
</evidence>
<keyword evidence="10" id="KW-0349">Heme</keyword>
<evidence type="ECO:0000256" key="4">
    <source>
        <dbReference type="ARBA" id="ARBA00005163"/>
    </source>
</evidence>
<evidence type="ECO:0000256" key="17">
    <source>
        <dbReference type="PIRNR" id="PIRNR000169"/>
    </source>
</evidence>
<keyword evidence="20" id="KW-1185">Reference proteome</keyword>
<dbReference type="Proteomes" id="UP001626537">
    <property type="component" value="Chromosome"/>
</dbReference>
<keyword evidence="13 17" id="KW-0249">Electron transport</keyword>
<evidence type="ECO:0000313" key="19">
    <source>
        <dbReference type="EMBL" id="WOJ94003.1"/>
    </source>
</evidence>
<evidence type="ECO:0000256" key="18">
    <source>
        <dbReference type="SAM" id="Phobius"/>
    </source>
</evidence>
<keyword evidence="12" id="KW-0479">Metal-binding</keyword>
<feature type="transmembrane region" description="Helical" evidence="18">
    <location>
        <begin position="98"/>
        <end position="118"/>
    </location>
</feature>
<name>A0ABZ0I3B9_9GAMM</name>
<dbReference type="EMBL" id="CP136864">
    <property type="protein sequence ID" value="WOJ94003.1"/>
    <property type="molecule type" value="Genomic_DNA"/>
</dbReference>
<dbReference type="InterPro" id="IPR000701">
    <property type="entry name" value="SuccDH_FuR_B_TM-su"/>
</dbReference>
<comment type="subcellular location">
    <subcellularLocation>
        <location evidence="3 17">Cell inner membrane</location>
        <topology evidence="3 17">Multi-pass membrane protein</topology>
    </subcellularLocation>
</comment>
<dbReference type="SUPFAM" id="SSF81343">
    <property type="entry name" value="Fumarate reductase respiratory complex transmembrane subunits"/>
    <property type="match status" value="1"/>
</dbReference>
<evidence type="ECO:0000256" key="3">
    <source>
        <dbReference type="ARBA" id="ARBA00004429"/>
    </source>
</evidence>
<dbReference type="NCBIfam" id="TIGR02968">
    <property type="entry name" value="succ_dehyd_anc"/>
    <property type="match status" value="1"/>
</dbReference>
<evidence type="ECO:0000313" key="20">
    <source>
        <dbReference type="Proteomes" id="UP001626537"/>
    </source>
</evidence>
<evidence type="ECO:0000256" key="14">
    <source>
        <dbReference type="ARBA" id="ARBA00022989"/>
    </source>
</evidence>
<evidence type="ECO:0000256" key="11">
    <source>
        <dbReference type="ARBA" id="ARBA00022692"/>
    </source>
</evidence>
<reference evidence="19 20" key="1">
    <citation type="submission" date="2023-10" db="EMBL/GenBank/DDBJ databases">
        <title>Two novel species belonging to the OM43/NOR5 clade.</title>
        <authorList>
            <person name="Park M."/>
        </authorList>
    </citation>
    <scope>NUCLEOTIDE SEQUENCE [LARGE SCALE GENOMIC DNA]</scope>
    <source>
        <strain evidence="19 20">IMCC43200</strain>
    </source>
</reference>
<feature type="transmembrane region" description="Helical" evidence="18">
    <location>
        <begin position="20"/>
        <end position="45"/>
    </location>
</feature>
<evidence type="ECO:0000256" key="15">
    <source>
        <dbReference type="ARBA" id="ARBA00023004"/>
    </source>
</evidence>
<evidence type="ECO:0000256" key="7">
    <source>
        <dbReference type="ARBA" id="ARBA00022475"/>
    </source>
</evidence>
<gene>
    <name evidence="19" type="primary">sdhD</name>
    <name evidence="19" type="ORF">R0135_02245</name>
</gene>
<evidence type="ECO:0000256" key="1">
    <source>
        <dbReference type="ARBA" id="ARBA00001971"/>
    </source>
</evidence>
<dbReference type="CDD" id="cd03494">
    <property type="entry name" value="SQR_TypeC_SdhD"/>
    <property type="match status" value="1"/>
</dbReference>
<comment type="pathway">
    <text evidence="4 17">Carbohydrate metabolism; tricarboxylic acid cycle.</text>
</comment>
<dbReference type="PANTHER" id="PTHR38689">
    <property type="entry name" value="SUCCINATE DEHYDROGENASE HYDROPHOBIC MEMBRANE ANCHOR SUBUNIT"/>
    <property type="match status" value="1"/>
</dbReference>
<dbReference type="PIRSF" id="PIRSF000169">
    <property type="entry name" value="SDH_D"/>
    <property type="match status" value="1"/>
</dbReference>
<keyword evidence="11 18" id="KW-0812">Transmembrane</keyword>
<evidence type="ECO:0000256" key="9">
    <source>
        <dbReference type="ARBA" id="ARBA00022532"/>
    </source>
</evidence>
<evidence type="ECO:0000256" key="16">
    <source>
        <dbReference type="ARBA" id="ARBA00023136"/>
    </source>
</evidence>
<comment type="function">
    <text evidence="2 17">Membrane-anchoring subunit of succinate dehydrogenase (SDH).</text>
</comment>
<keyword evidence="9 17" id="KW-0816">Tricarboxylic acid cycle</keyword>
<dbReference type="InterPro" id="IPR014312">
    <property type="entry name" value="Succ_DH_anchor"/>
</dbReference>
<evidence type="ECO:0000256" key="8">
    <source>
        <dbReference type="ARBA" id="ARBA00022519"/>
    </source>
</evidence>
<feature type="transmembrane region" description="Helical" evidence="18">
    <location>
        <begin position="57"/>
        <end position="78"/>
    </location>
</feature>
<proteinExistence type="predicted"/>
<keyword evidence="6 17" id="KW-0813">Transport</keyword>
<keyword evidence="7 17" id="KW-1003">Cell membrane</keyword>
<evidence type="ECO:0000256" key="13">
    <source>
        <dbReference type="ARBA" id="ARBA00022982"/>
    </source>
</evidence>
<keyword evidence="15" id="KW-0408">Iron</keyword>
<dbReference type="RefSeq" id="WP_407348642.1">
    <property type="nucleotide sequence ID" value="NZ_CP136864.1"/>
</dbReference>
<comment type="cofactor">
    <cofactor evidence="1">
        <name>heme</name>
        <dbReference type="ChEBI" id="CHEBI:30413"/>
    </cofactor>
</comment>
<accession>A0ABZ0I3B9</accession>
<evidence type="ECO:0000256" key="6">
    <source>
        <dbReference type="ARBA" id="ARBA00022448"/>
    </source>
</evidence>
<dbReference type="InterPro" id="IPR034804">
    <property type="entry name" value="SQR/QFR_C/D"/>
</dbReference>
<dbReference type="PANTHER" id="PTHR38689:SF1">
    <property type="entry name" value="SUCCINATE DEHYDROGENASE HYDROPHOBIC MEMBRANE ANCHOR SUBUNIT"/>
    <property type="match status" value="1"/>
</dbReference>
<evidence type="ECO:0000256" key="2">
    <source>
        <dbReference type="ARBA" id="ARBA00004050"/>
    </source>
</evidence>
<sequence length="119" mass="13212">MVTAVTSLSRSGLSDWLVQRVTAVILLAFFVFVGVQIAAGVSYAEWTALFSQTWMKIFTLLAILSLAAHAWIGMWGVFTDYLTERLMGSRGNVLRIGLQLLTSLSLVIYVIWGIQIVWA</sequence>
<dbReference type="Pfam" id="PF01127">
    <property type="entry name" value="Sdh_cyt"/>
    <property type="match status" value="1"/>
</dbReference>
<keyword evidence="8 17" id="KW-0997">Cell inner membrane</keyword>
<keyword evidence="16 17" id="KW-0472">Membrane</keyword>
<protein>
    <recommendedName>
        <fullName evidence="5 17">Succinate dehydrogenase hydrophobic membrane anchor subunit</fullName>
    </recommendedName>
</protein>